<evidence type="ECO:0000256" key="6">
    <source>
        <dbReference type="ARBA" id="ARBA00018569"/>
    </source>
</evidence>
<evidence type="ECO:0000256" key="9">
    <source>
        <dbReference type="ARBA" id="ARBA00023277"/>
    </source>
</evidence>
<organism evidence="12 13">
    <name type="scientific">Novipirellula herctigrandis</name>
    <dbReference type="NCBI Taxonomy" id="2527986"/>
    <lineage>
        <taxon>Bacteria</taxon>
        <taxon>Pseudomonadati</taxon>
        <taxon>Planctomycetota</taxon>
        <taxon>Planctomycetia</taxon>
        <taxon>Pirellulales</taxon>
        <taxon>Pirellulaceae</taxon>
        <taxon>Novipirellula</taxon>
    </lineage>
</organism>
<reference evidence="12 13" key="1">
    <citation type="submission" date="2019-02" db="EMBL/GenBank/DDBJ databases">
        <title>Deep-cultivation of Planctomycetes and their phenomic and genomic characterization uncovers novel biology.</title>
        <authorList>
            <person name="Wiegand S."/>
            <person name="Jogler M."/>
            <person name="Boedeker C."/>
            <person name="Pinto D."/>
            <person name="Vollmers J."/>
            <person name="Rivas-Marin E."/>
            <person name="Kohn T."/>
            <person name="Peeters S.H."/>
            <person name="Heuer A."/>
            <person name="Rast P."/>
            <person name="Oberbeckmann S."/>
            <person name="Bunk B."/>
            <person name="Jeske O."/>
            <person name="Meyerdierks A."/>
            <person name="Storesund J.E."/>
            <person name="Kallscheuer N."/>
            <person name="Luecker S."/>
            <person name="Lage O.M."/>
            <person name="Pohl T."/>
            <person name="Merkel B.J."/>
            <person name="Hornburger P."/>
            <person name="Mueller R.-W."/>
            <person name="Bruemmer F."/>
            <person name="Labrenz M."/>
            <person name="Spormann A.M."/>
            <person name="Op Den Camp H."/>
            <person name="Overmann J."/>
            <person name="Amann R."/>
            <person name="Jetten M.S.M."/>
            <person name="Mascher T."/>
            <person name="Medema M.H."/>
            <person name="Devos D.P."/>
            <person name="Kaster A.-K."/>
            <person name="Ovreas L."/>
            <person name="Rohde M."/>
            <person name="Galperin M.Y."/>
            <person name="Jogler C."/>
        </authorList>
    </citation>
    <scope>NUCLEOTIDE SEQUENCE [LARGE SCALE GENOMIC DNA]</scope>
    <source>
        <strain evidence="12 13">CA13</strain>
    </source>
</reference>
<evidence type="ECO:0000256" key="10">
    <source>
        <dbReference type="RuleBase" id="RU366046"/>
    </source>
</evidence>
<dbReference type="InterPro" id="IPR005886">
    <property type="entry name" value="UDP_G4E"/>
</dbReference>
<comment type="caution">
    <text evidence="12">The sequence shown here is derived from an EMBL/GenBank/DDBJ whole genome shotgun (WGS) entry which is preliminary data.</text>
</comment>
<keyword evidence="13" id="KW-1185">Reference proteome</keyword>
<comment type="cofactor">
    <cofactor evidence="2 10">
        <name>NAD(+)</name>
        <dbReference type="ChEBI" id="CHEBI:57540"/>
    </cofactor>
</comment>
<dbReference type="EC" id="5.1.3.2" evidence="5 10"/>
<dbReference type="InterPro" id="IPR036291">
    <property type="entry name" value="NAD(P)-bd_dom_sf"/>
</dbReference>
<accession>A0A5C5ZA99</accession>
<dbReference type="GO" id="GO:0033499">
    <property type="term" value="P:galactose catabolic process via UDP-galactose, Leloir pathway"/>
    <property type="evidence" value="ECO:0007669"/>
    <property type="project" value="TreeGrafter"/>
</dbReference>
<evidence type="ECO:0000256" key="3">
    <source>
        <dbReference type="ARBA" id="ARBA00004947"/>
    </source>
</evidence>
<evidence type="ECO:0000256" key="5">
    <source>
        <dbReference type="ARBA" id="ARBA00013189"/>
    </source>
</evidence>
<evidence type="ECO:0000256" key="8">
    <source>
        <dbReference type="ARBA" id="ARBA00023235"/>
    </source>
</evidence>
<keyword evidence="8 10" id="KW-0413">Isomerase</keyword>
<dbReference type="RefSeq" id="WP_146401080.1">
    <property type="nucleotide sequence ID" value="NZ_SJPJ01000001.1"/>
</dbReference>
<dbReference type="AlphaFoldDB" id="A0A5C5ZA99"/>
<dbReference type="Pfam" id="PF01370">
    <property type="entry name" value="Epimerase"/>
    <property type="match status" value="1"/>
</dbReference>
<evidence type="ECO:0000256" key="7">
    <source>
        <dbReference type="ARBA" id="ARBA00023027"/>
    </source>
</evidence>
<sequence>MNVLVVGGAGYIGSHAVRLLLDAGHSVTVYDNLSRGHRGAVPEGLLVEGELSDTAKVVKTLRDKKIDAVMHFAAFALVNESVNDPALYYRNNVIDAVNLLDAMREADVKKIVFSSTTATYGEPEIVPIPETTPQNPINPYGFTKLVFEHALADYASAYGFGYAALRYFNAAGARPDGSIGEDHDPESHLIPIVLQVALGQRDEITVFGDDYATEDGTCVRDYIHVHDLGDAHLLALEKIELGKGLRVNLGTGRGTSVREIIEACREVTGHPIPEKMGPRRAGDPPKLVADARLAKELLGWEPKYMDVKSMVETAWKWHQSHPHGYAK</sequence>
<keyword evidence="7 10" id="KW-0520">NAD</keyword>
<name>A0A5C5ZA99_9BACT</name>
<comment type="similarity">
    <text evidence="4 10">Belongs to the NAD(P)-dependent epimerase/dehydratase family.</text>
</comment>
<evidence type="ECO:0000313" key="13">
    <source>
        <dbReference type="Proteomes" id="UP000315010"/>
    </source>
</evidence>
<dbReference type="UniPathway" id="UPA00214"/>
<dbReference type="OrthoDB" id="258549at2"/>
<evidence type="ECO:0000256" key="4">
    <source>
        <dbReference type="ARBA" id="ARBA00007637"/>
    </source>
</evidence>
<evidence type="ECO:0000259" key="11">
    <source>
        <dbReference type="Pfam" id="PF01370"/>
    </source>
</evidence>
<comment type="subunit">
    <text evidence="10">Homodimer.</text>
</comment>
<evidence type="ECO:0000256" key="1">
    <source>
        <dbReference type="ARBA" id="ARBA00000083"/>
    </source>
</evidence>
<dbReference type="GO" id="GO:0003978">
    <property type="term" value="F:UDP-glucose 4-epimerase activity"/>
    <property type="evidence" value="ECO:0007669"/>
    <property type="project" value="UniProtKB-UniRule"/>
</dbReference>
<protein>
    <recommendedName>
        <fullName evidence="6 10">UDP-glucose 4-epimerase</fullName>
        <ecNumber evidence="5 10">5.1.3.2</ecNumber>
    </recommendedName>
</protein>
<proteinExistence type="inferred from homology"/>
<dbReference type="Gene3D" id="3.40.50.720">
    <property type="entry name" value="NAD(P)-binding Rossmann-like Domain"/>
    <property type="match status" value="1"/>
</dbReference>
<gene>
    <name evidence="12" type="primary">galE_2</name>
    <name evidence="12" type="ORF">CA13_51980</name>
</gene>
<dbReference type="SUPFAM" id="SSF51735">
    <property type="entry name" value="NAD(P)-binding Rossmann-fold domains"/>
    <property type="match status" value="1"/>
</dbReference>
<dbReference type="Proteomes" id="UP000315010">
    <property type="component" value="Unassembled WGS sequence"/>
</dbReference>
<keyword evidence="9 10" id="KW-0119">Carbohydrate metabolism</keyword>
<dbReference type="PANTHER" id="PTHR43725:SF53">
    <property type="entry name" value="UDP-ARABINOSE 4-EPIMERASE 1"/>
    <property type="match status" value="1"/>
</dbReference>
<evidence type="ECO:0000256" key="2">
    <source>
        <dbReference type="ARBA" id="ARBA00001911"/>
    </source>
</evidence>
<comment type="catalytic activity">
    <reaction evidence="1 10">
        <text>UDP-alpha-D-glucose = UDP-alpha-D-galactose</text>
        <dbReference type="Rhea" id="RHEA:22168"/>
        <dbReference type="ChEBI" id="CHEBI:58885"/>
        <dbReference type="ChEBI" id="CHEBI:66914"/>
        <dbReference type="EC" id="5.1.3.2"/>
    </reaction>
</comment>
<dbReference type="EMBL" id="SJPJ01000001">
    <property type="protein sequence ID" value="TWT83731.1"/>
    <property type="molecule type" value="Genomic_DNA"/>
</dbReference>
<dbReference type="NCBIfam" id="TIGR01179">
    <property type="entry name" value="galE"/>
    <property type="match status" value="1"/>
</dbReference>
<dbReference type="InterPro" id="IPR001509">
    <property type="entry name" value="Epimerase_deHydtase"/>
</dbReference>
<feature type="domain" description="NAD-dependent epimerase/dehydratase" evidence="11">
    <location>
        <begin position="3"/>
        <end position="250"/>
    </location>
</feature>
<evidence type="ECO:0000313" key="12">
    <source>
        <dbReference type="EMBL" id="TWT83731.1"/>
    </source>
</evidence>
<dbReference type="CDD" id="cd05247">
    <property type="entry name" value="UDP_G4E_1_SDR_e"/>
    <property type="match status" value="1"/>
</dbReference>
<comment type="pathway">
    <text evidence="3 10">Carbohydrate metabolism; galactose metabolism.</text>
</comment>
<dbReference type="PANTHER" id="PTHR43725">
    <property type="entry name" value="UDP-GLUCOSE 4-EPIMERASE"/>
    <property type="match status" value="1"/>
</dbReference>
<dbReference type="Gene3D" id="3.90.25.10">
    <property type="entry name" value="UDP-galactose 4-epimerase, domain 1"/>
    <property type="match status" value="1"/>
</dbReference>